<evidence type="ECO:0000313" key="4">
    <source>
        <dbReference type="EMBL" id="KAH0821944.1"/>
    </source>
</evidence>
<dbReference type="Gene3D" id="3.60.10.10">
    <property type="entry name" value="Endonuclease/exonuclease/phosphatase"/>
    <property type="match status" value="2"/>
</dbReference>
<feature type="compositionally biased region" description="Basic and acidic residues" evidence="2">
    <location>
        <begin position="121"/>
        <end position="135"/>
    </location>
</feature>
<comment type="caution">
    <text evidence="4">The sequence shown here is derived from an EMBL/GenBank/DDBJ whole genome shotgun (WGS) entry which is preliminary data.</text>
</comment>
<name>A0A8J6HWF6_TENMO</name>
<dbReference type="InterPro" id="IPR036875">
    <property type="entry name" value="Znf_CCHC_sf"/>
</dbReference>
<dbReference type="GO" id="GO:0008270">
    <property type="term" value="F:zinc ion binding"/>
    <property type="evidence" value="ECO:0007669"/>
    <property type="project" value="UniProtKB-KW"/>
</dbReference>
<protein>
    <recommendedName>
        <fullName evidence="3">CCHC-type domain-containing protein</fullName>
    </recommendedName>
</protein>
<proteinExistence type="predicted"/>
<dbReference type="SUPFAM" id="SSF56219">
    <property type="entry name" value="DNase I-like"/>
    <property type="match status" value="2"/>
</dbReference>
<dbReference type="Proteomes" id="UP000719412">
    <property type="component" value="Unassembled WGS sequence"/>
</dbReference>
<keyword evidence="5" id="KW-1185">Reference proteome</keyword>
<feature type="region of interest" description="Disordered" evidence="2">
    <location>
        <begin position="355"/>
        <end position="376"/>
    </location>
</feature>
<evidence type="ECO:0000313" key="5">
    <source>
        <dbReference type="Proteomes" id="UP000719412"/>
    </source>
</evidence>
<keyword evidence="1" id="KW-0862">Zinc</keyword>
<dbReference type="GO" id="GO:0003676">
    <property type="term" value="F:nucleic acid binding"/>
    <property type="evidence" value="ECO:0007669"/>
    <property type="project" value="InterPro"/>
</dbReference>
<keyword evidence="1" id="KW-0479">Metal-binding</keyword>
<dbReference type="InterPro" id="IPR001878">
    <property type="entry name" value="Znf_CCHC"/>
</dbReference>
<feature type="compositionally biased region" description="Basic and acidic residues" evidence="2">
    <location>
        <begin position="95"/>
        <end position="104"/>
    </location>
</feature>
<gene>
    <name evidence="4" type="ORF">GEV33_000847</name>
</gene>
<sequence>MRHLSLEIEEYTPCSCLVKRVIDVEICYKCWGYNYKAKDCEQTDKKNLCRKCGEEGHLSKECVVNEAYCIKCNRAGHAVGSAQCRHFKEALAKERRVRTKKNEKGVSNPPKNEEEAGNSEARLEEEARIDSKRNDTRRKEKVIKVLQTNLNRSRAAHQLLHKTIQEEEIDVVTISEPNKLIATKERWRPPKATRLSGAESQILRLRGGANEEMRCIQLNVNRSSMVHDLLQRMGEETGADILLVCEPNRKRIDGSHWYVDRLQDAAIKVLGRETIVDRYGSGEGHVWIETGPYRFISAYVSPNSGWGAYERRLEEAGRAAVPQLTWHVPLPDSPSELLSGEWRNKKQPAITVPSLTGWRAKKKQGHSGKPARDGLG</sequence>
<reference evidence="4" key="1">
    <citation type="journal article" date="2020" name="J Insects Food Feed">
        <title>The yellow mealworm (Tenebrio molitor) genome: a resource for the emerging insects as food and feed industry.</title>
        <authorList>
            <person name="Eriksson T."/>
            <person name="Andere A."/>
            <person name="Kelstrup H."/>
            <person name="Emery V."/>
            <person name="Picard C."/>
        </authorList>
    </citation>
    <scope>NUCLEOTIDE SEQUENCE</scope>
    <source>
        <strain evidence="4">Stoneville</strain>
        <tissue evidence="4">Whole head</tissue>
    </source>
</reference>
<dbReference type="InterPro" id="IPR036691">
    <property type="entry name" value="Endo/exonu/phosph_ase_sf"/>
</dbReference>
<dbReference type="PANTHER" id="PTHR33273:SF4">
    <property type="entry name" value="ENDONUCLEASE_EXONUCLEASE_PHOSPHATASE DOMAIN-CONTAINING PROTEIN"/>
    <property type="match status" value="1"/>
</dbReference>
<dbReference type="Pfam" id="PF00098">
    <property type="entry name" value="zf-CCHC"/>
    <property type="match status" value="1"/>
</dbReference>
<dbReference type="SMART" id="SM00343">
    <property type="entry name" value="ZnF_C2HC"/>
    <property type="match status" value="3"/>
</dbReference>
<dbReference type="AlphaFoldDB" id="A0A8J6HWF6"/>
<reference evidence="4" key="2">
    <citation type="submission" date="2021-08" db="EMBL/GenBank/DDBJ databases">
        <authorList>
            <person name="Eriksson T."/>
        </authorList>
    </citation>
    <scope>NUCLEOTIDE SEQUENCE</scope>
    <source>
        <strain evidence="4">Stoneville</strain>
        <tissue evidence="4">Whole head</tissue>
    </source>
</reference>
<keyword evidence="1" id="KW-0863">Zinc-finger</keyword>
<feature type="region of interest" description="Disordered" evidence="2">
    <location>
        <begin position="95"/>
        <end position="135"/>
    </location>
</feature>
<dbReference type="PROSITE" id="PS50158">
    <property type="entry name" value="ZF_CCHC"/>
    <property type="match status" value="1"/>
</dbReference>
<accession>A0A8J6HWF6</accession>
<dbReference type="Gene3D" id="4.10.60.10">
    <property type="entry name" value="Zinc finger, CCHC-type"/>
    <property type="match status" value="1"/>
</dbReference>
<evidence type="ECO:0000256" key="1">
    <source>
        <dbReference type="PROSITE-ProRule" id="PRU00047"/>
    </source>
</evidence>
<organism evidence="4 5">
    <name type="scientific">Tenebrio molitor</name>
    <name type="common">Yellow mealworm beetle</name>
    <dbReference type="NCBI Taxonomy" id="7067"/>
    <lineage>
        <taxon>Eukaryota</taxon>
        <taxon>Metazoa</taxon>
        <taxon>Ecdysozoa</taxon>
        <taxon>Arthropoda</taxon>
        <taxon>Hexapoda</taxon>
        <taxon>Insecta</taxon>
        <taxon>Pterygota</taxon>
        <taxon>Neoptera</taxon>
        <taxon>Endopterygota</taxon>
        <taxon>Coleoptera</taxon>
        <taxon>Polyphaga</taxon>
        <taxon>Cucujiformia</taxon>
        <taxon>Tenebrionidae</taxon>
        <taxon>Tenebrio</taxon>
    </lineage>
</organism>
<dbReference type="PANTHER" id="PTHR33273">
    <property type="entry name" value="DOMAIN-CONTAINING PROTEIN, PUTATIVE-RELATED"/>
    <property type="match status" value="1"/>
</dbReference>
<evidence type="ECO:0000256" key="2">
    <source>
        <dbReference type="SAM" id="MobiDB-lite"/>
    </source>
</evidence>
<dbReference type="EMBL" id="JABDTM020005363">
    <property type="protein sequence ID" value="KAH0821944.1"/>
    <property type="molecule type" value="Genomic_DNA"/>
</dbReference>
<feature type="domain" description="CCHC-type" evidence="3">
    <location>
        <begin position="49"/>
        <end position="62"/>
    </location>
</feature>
<evidence type="ECO:0000259" key="3">
    <source>
        <dbReference type="PROSITE" id="PS50158"/>
    </source>
</evidence>
<dbReference type="SUPFAM" id="SSF57756">
    <property type="entry name" value="Retrovirus zinc finger-like domains"/>
    <property type="match status" value="1"/>
</dbReference>